<organism evidence="4 5">
    <name type="scientific">Algoriphagus namhaensis</name>
    <dbReference type="NCBI Taxonomy" id="915353"/>
    <lineage>
        <taxon>Bacteria</taxon>
        <taxon>Pseudomonadati</taxon>
        <taxon>Bacteroidota</taxon>
        <taxon>Cytophagia</taxon>
        <taxon>Cytophagales</taxon>
        <taxon>Cyclobacteriaceae</taxon>
        <taxon>Algoriphagus</taxon>
    </lineage>
</organism>
<feature type="chain" id="PRO_5046988732" evidence="3">
    <location>
        <begin position="26"/>
        <end position="176"/>
    </location>
</feature>
<evidence type="ECO:0000256" key="1">
    <source>
        <dbReference type="ARBA" id="ARBA00008635"/>
    </source>
</evidence>
<gene>
    <name evidence="4" type="ORF">ACFOSV_05570</name>
</gene>
<accession>A0ABV8ART4</accession>
<comment type="caution">
    <text evidence="4">The sequence shown here is derived from an EMBL/GenBank/DDBJ whole genome shotgun (WGS) entry which is preliminary data.</text>
</comment>
<reference evidence="5" key="1">
    <citation type="journal article" date="2019" name="Int. J. Syst. Evol. Microbiol.">
        <title>The Global Catalogue of Microorganisms (GCM) 10K type strain sequencing project: providing services to taxonomists for standard genome sequencing and annotation.</title>
        <authorList>
            <consortium name="The Broad Institute Genomics Platform"/>
            <consortium name="The Broad Institute Genome Sequencing Center for Infectious Disease"/>
            <person name="Wu L."/>
            <person name="Ma J."/>
        </authorList>
    </citation>
    <scope>NUCLEOTIDE SEQUENCE [LARGE SCALE GENOMIC DNA]</scope>
    <source>
        <strain evidence="5">CCUG 60523</strain>
    </source>
</reference>
<name>A0ABV8ART4_9BACT</name>
<comment type="similarity">
    <text evidence="1">Belongs to the DinB family.</text>
</comment>
<dbReference type="Gene3D" id="1.20.120.450">
    <property type="entry name" value="dinb family like domain"/>
    <property type="match status" value="1"/>
</dbReference>
<evidence type="ECO:0000313" key="4">
    <source>
        <dbReference type="EMBL" id="MFC3879631.1"/>
    </source>
</evidence>
<dbReference type="Pfam" id="PF05163">
    <property type="entry name" value="DinB"/>
    <property type="match status" value="1"/>
</dbReference>
<dbReference type="RefSeq" id="WP_377904235.1">
    <property type="nucleotide sequence ID" value="NZ_JBHRZS010000006.1"/>
</dbReference>
<keyword evidence="3" id="KW-0732">Signal</keyword>
<evidence type="ECO:0000256" key="2">
    <source>
        <dbReference type="ARBA" id="ARBA00022723"/>
    </source>
</evidence>
<sequence length="176" mass="18978">MKQVFKYFSGALLLTAIMLSGSLQAQTTMAEFATKWDHGKQFTIDVLNAMPDSGMDYKTDPEAMSFKEQIHHIASAIVGISQGLLKGSDASALKIDVATASKAELAEYVAKAYEYGKSAVVGLSEADRAEVINAFGNDLTRRQVIAMMDDHSTHHRGAAIAYLRSNGVTPPAFVGF</sequence>
<evidence type="ECO:0000313" key="5">
    <source>
        <dbReference type="Proteomes" id="UP001595805"/>
    </source>
</evidence>
<protein>
    <submittedName>
        <fullName evidence="4">DinB family protein</fullName>
    </submittedName>
</protein>
<dbReference type="InterPro" id="IPR007837">
    <property type="entry name" value="DinB"/>
</dbReference>
<dbReference type="Proteomes" id="UP001595805">
    <property type="component" value="Unassembled WGS sequence"/>
</dbReference>
<keyword evidence="5" id="KW-1185">Reference proteome</keyword>
<feature type="signal peptide" evidence="3">
    <location>
        <begin position="1"/>
        <end position="25"/>
    </location>
</feature>
<proteinExistence type="inferred from homology"/>
<dbReference type="InterPro" id="IPR034660">
    <property type="entry name" value="DinB/YfiT-like"/>
</dbReference>
<dbReference type="SUPFAM" id="SSF109854">
    <property type="entry name" value="DinB/YfiT-like putative metalloenzymes"/>
    <property type="match status" value="1"/>
</dbReference>
<dbReference type="EMBL" id="JBHRZS010000006">
    <property type="protein sequence ID" value="MFC3879631.1"/>
    <property type="molecule type" value="Genomic_DNA"/>
</dbReference>
<keyword evidence="2" id="KW-0479">Metal-binding</keyword>
<evidence type="ECO:0000256" key="3">
    <source>
        <dbReference type="SAM" id="SignalP"/>
    </source>
</evidence>